<evidence type="ECO:0000256" key="1">
    <source>
        <dbReference type="ARBA" id="ARBA00004141"/>
    </source>
</evidence>
<name>A0A542E2D4_9MICO</name>
<feature type="transmembrane region" description="Helical" evidence="8">
    <location>
        <begin position="130"/>
        <end position="152"/>
    </location>
</feature>
<dbReference type="InterPro" id="IPR058533">
    <property type="entry name" value="Cation_efflux_TM"/>
</dbReference>
<comment type="subcellular location">
    <subcellularLocation>
        <location evidence="1">Membrane</location>
        <topology evidence="1">Multi-pass membrane protein</topology>
    </subcellularLocation>
</comment>
<dbReference type="EMBL" id="VFMN01000001">
    <property type="protein sequence ID" value="TQJ09502.1"/>
    <property type="molecule type" value="Genomic_DNA"/>
</dbReference>
<dbReference type="GO" id="GO:0005886">
    <property type="term" value="C:plasma membrane"/>
    <property type="evidence" value="ECO:0007669"/>
    <property type="project" value="TreeGrafter"/>
</dbReference>
<comment type="similarity">
    <text evidence="2">Belongs to the cation diffusion facilitator (CDF) transporter (TC 2.A.4) family. SLC30A subfamily.</text>
</comment>
<dbReference type="Pfam" id="PF16916">
    <property type="entry name" value="ZT_dimer"/>
    <property type="match status" value="1"/>
</dbReference>
<proteinExistence type="inferred from homology"/>
<evidence type="ECO:0000259" key="9">
    <source>
        <dbReference type="Pfam" id="PF01545"/>
    </source>
</evidence>
<reference evidence="11 12" key="1">
    <citation type="submission" date="2019-06" db="EMBL/GenBank/DDBJ databases">
        <title>Sequencing the genomes of 1000 actinobacteria strains.</title>
        <authorList>
            <person name="Klenk H.-P."/>
        </authorList>
    </citation>
    <scope>NUCLEOTIDE SEQUENCE [LARGE SCALE GENOMIC DNA]</scope>
    <source>
        <strain evidence="11 12">DSM 18607</strain>
    </source>
</reference>
<evidence type="ECO:0000313" key="11">
    <source>
        <dbReference type="EMBL" id="TQJ09502.1"/>
    </source>
</evidence>
<keyword evidence="4 8" id="KW-0812">Transmembrane</keyword>
<dbReference type="InterPro" id="IPR002524">
    <property type="entry name" value="Cation_efflux"/>
</dbReference>
<dbReference type="SUPFAM" id="SSF160240">
    <property type="entry name" value="Cation efflux protein cytoplasmic domain-like"/>
    <property type="match status" value="1"/>
</dbReference>
<feature type="domain" description="Cation efflux protein cytoplasmic" evidence="10">
    <location>
        <begin position="229"/>
        <end position="304"/>
    </location>
</feature>
<evidence type="ECO:0000256" key="4">
    <source>
        <dbReference type="ARBA" id="ARBA00022692"/>
    </source>
</evidence>
<feature type="transmembrane region" description="Helical" evidence="8">
    <location>
        <begin position="173"/>
        <end position="191"/>
    </location>
</feature>
<dbReference type="PANTHER" id="PTHR11562:SF17">
    <property type="entry name" value="RE54080P-RELATED"/>
    <property type="match status" value="1"/>
</dbReference>
<feature type="transmembrane region" description="Helical" evidence="8">
    <location>
        <begin position="102"/>
        <end position="124"/>
    </location>
</feature>
<dbReference type="RefSeq" id="WP_141848863.1">
    <property type="nucleotide sequence ID" value="NZ_BAAAPR010000014.1"/>
</dbReference>
<protein>
    <submittedName>
        <fullName evidence="11">Cobalt-zinc-cadmium efflux system protein</fullName>
    </submittedName>
</protein>
<evidence type="ECO:0000256" key="6">
    <source>
        <dbReference type="ARBA" id="ARBA00023065"/>
    </source>
</evidence>
<feature type="domain" description="Cation efflux protein transmembrane" evidence="9">
    <location>
        <begin position="33"/>
        <end position="222"/>
    </location>
</feature>
<dbReference type="NCBIfam" id="TIGR01297">
    <property type="entry name" value="CDF"/>
    <property type="match status" value="1"/>
</dbReference>
<accession>A0A542E2D4</accession>
<organism evidence="11 12">
    <name type="scientific">Lapillicoccus jejuensis</name>
    <dbReference type="NCBI Taxonomy" id="402171"/>
    <lineage>
        <taxon>Bacteria</taxon>
        <taxon>Bacillati</taxon>
        <taxon>Actinomycetota</taxon>
        <taxon>Actinomycetes</taxon>
        <taxon>Micrococcales</taxon>
        <taxon>Intrasporangiaceae</taxon>
        <taxon>Lapillicoccus</taxon>
    </lineage>
</organism>
<evidence type="ECO:0000256" key="2">
    <source>
        <dbReference type="ARBA" id="ARBA00008873"/>
    </source>
</evidence>
<evidence type="ECO:0000259" key="10">
    <source>
        <dbReference type="Pfam" id="PF16916"/>
    </source>
</evidence>
<comment type="caution">
    <text evidence="11">The sequence shown here is derived from an EMBL/GenBank/DDBJ whole genome shotgun (WGS) entry which is preliminary data.</text>
</comment>
<dbReference type="Proteomes" id="UP000317893">
    <property type="component" value="Unassembled WGS sequence"/>
</dbReference>
<dbReference type="InterPro" id="IPR036837">
    <property type="entry name" value="Cation_efflux_CTD_sf"/>
</dbReference>
<dbReference type="SUPFAM" id="SSF161111">
    <property type="entry name" value="Cation efflux protein transmembrane domain-like"/>
    <property type="match status" value="1"/>
</dbReference>
<evidence type="ECO:0000256" key="5">
    <source>
        <dbReference type="ARBA" id="ARBA00022989"/>
    </source>
</evidence>
<keyword evidence="5 8" id="KW-1133">Transmembrane helix</keyword>
<dbReference type="GO" id="GO:0005385">
    <property type="term" value="F:zinc ion transmembrane transporter activity"/>
    <property type="evidence" value="ECO:0007669"/>
    <property type="project" value="TreeGrafter"/>
</dbReference>
<evidence type="ECO:0000256" key="3">
    <source>
        <dbReference type="ARBA" id="ARBA00022448"/>
    </source>
</evidence>
<dbReference type="PANTHER" id="PTHR11562">
    <property type="entry name" value="CATION EFFLUX PROTEIN/ ZINC TRANSPORTER"/>
    <property type="match status" value="1"/>
</dbReference>
<dbReference type="Gene3D" id="1.20.1510.10">
    <property type="entry name" value="Cation efflux protein transmembrane domain"/>
    <property type="match status" value="1"/>
</dbReference>
<dbReference type="AlphaFoldDB" id="A0A542E2D4"/>
<gene>
    <name evidence="11" type="ORF">FB458_2614</name>
</gene>
<feature type="transmembrane region" description="Helical" evidence="8">
    <location>
        <begin position="61"/>
        <end position="81"/>
    </location>
</feature>
<sequence length="316" mass="32965">MSHEGAPAGHGHGGGGGHDHGVSRDADRRYLSLALALLVTYLVLEVVVAVLSGSLALLSDAAHMLTDAAAIALALVALTLAGRPAQGRWTFGLQRSEILSGLLNGVTLLVLGAVLAVEAVRRLLDPPPVAGGPVLAVALAGVVVNLVAAWLIAKANRTSLNVEGAYRHIVTDLYGFIGTAVAAVVILLTGWTRADAIASLVVVALMLHAGWALVRQAGEILLEAAPVGTDLDGIRAHLLELDHVVDVHDLHVWTVTSSLPALSAHVVVEDGCYRDGHAPQLLDRALECLAGHFDVEHSTLQLEPAEHLAHEVLGRH</sequence>
<evidence type="ECO:0000256" key="8">
    <source>
        <dbReference type="SAM" id="Phobius"/>
    </source>
</evidence>
<evidence type="ECO:0000256" key="7">
    <source>
        <dbReference type="ARBA" id="ARBA00023136"/>
    </source>
</evidence>
<feature type="transmembrane region" description="Helical" evidence="8">
    <location>
        <begin position="197"/>
        <end position="214"/>
    </location>
</feature>
<feature type="transmembrane region" description="Helical" evidence="8">
    <location>
        <begin position="30"/>
        <end position="55"/>
    </location>
</feature>
<dbReference type="Pfam" id="PF01545">
    <property type="entry name" value="Cation_efflux"/>
    <property type="match status" value="1"/>
</dbReference>
<dbReference type="InterPro" id="IPR050681">
    <property type="entry name" value="CDF/SLC30A"/>
</dbReference>
<keyword evidence="3" id="KW-0813">Transport</keyword>
<keyword evidence="7 8" id="KW-0472">Membrane</keyword>
<dbReference type="InterPro" id="IPR027469">
    <property type="entry name" value="Cation_efflux_TMD_sf"/>
</dbReference>
<dbReference type="OrthoDB" id="9809646at2"/>
<evidence type="ECO:0000313" key="12">
    <source>
        <dbReference type="Proteomes" id="UP000317893"/>
    </source>
</evidence>
<dbReference type="InterPro" id="IPR027470">
    <property type="entry name" value="Cation_efflux_CTD"/>
</dbReference>
<keyword evidence="6" id="KW-0406">Ion transport</keyword>
<keyword evidence="12" id="KW-1185">Reference proteome</keyword>